<dbReference type="PANTHER" id="PTHR36322:SF3">
    <property type="entry name" value="TRANSMEMBRANE PROTEIN"/>
    <property type="match status" value="1"/>
</dbReference>
<keyword evidence="1" id="KW-0472">Membrane</keyword>
<protein>
    <submittedName>
        <fullName evidence="2">Uncharacterized protein</fullName>
    </submittedName>
</protein>
<feature type="transmembrane region" description="Helical" evidence="1">
    <location>
        <begin position="114"/>
        <end position="142"/>
    </location>
</feature>
<proteinExistence type="predicted"/>
<reference evidence="2" key="1">
    <citation type="submission" date="2023-10" db="EMBL/GenBank/DDBJ databases">
        <title>Chromosome-level genome of the transformable northern wattle, Acacia crassicarpa.</title>
        <authorList>
            <person name="Massaro I."/>
            <person name="Sinha N.R."/>
            <person name="Poethig S."/>
            <person name="Leichty A.R."/>
        </authorList>
    </citation>
    <scope>NUCLEOTIDE SEQUENCE</scope>
    <source>
        <strain evidence="2">Acra3RX</strain>
        <tissue evidence="2">Leaf</tissue>
    </source>
</reference>
<organism evidence="2 3">
    <name type="scientific">Acacia crassicarpa</name>
    <name type="common">northern wattle</name>
    <dbReference type="NCBI Taxonomy" id="499986"/>
    <lineage>
        <taxon>Eukaryota</taxon>
        <taxon>Viridiplantae</taxon>
        <taxon>Streptophyta</taxon>
        <taxon>Embryophyta</taxon>
        <taxon>Tracheophyta</taxon>
        <taxon>Spermatophyta</taxon>
        <taxon>Magnoliopsida</taxon>
        <taxon>eudicotyledons</taxon>
        <taxon>Gunneridae</taxon>
        <taxon>Pentapetalae</taxon>
        <taxon>rosids</taxon>
        <taxon>fabids</taxon>
        <taxon>Fabales</taxon>
        <taxon>Fabaceae</taxon>
        <taxon>Caesalpinioideae</taxon>
        <taxon>mimosoid clade</taxon>
        <taxon>Acacieae</taxon>
        <taxon>Acacia</taxon>
    </lineage>
</organism>
<sequence>MIGQKPYGPQSPFENPKSQNGKLITVFRRLQSLKSNTVNDVSHMLPHVMLNKIAHPFGGNVRPKNDVVSTAPFPSLPPYNHDAHRHAPASIVPPFLVSAAAATASWLRNRRIRYLLLLLFSPLLLCLLFFAFPFLCAVDLCLRRRLWRKLFRDSRDDDRLRRCEEGCSGCGSDEEKGLLHRYLEDQLRLVGSMYECGDDEDEEAQEEFGSAHDVDNLHIEDICERAKPI</sequence>
<comment type="caution">
    <text evidence="2">The sequence shown here is derived from an EMBL/GenBank/DDBJ whole genome shotgun (WGS) entry which is preliminary data.</text>
</comment>
<dbReference type="EMBL" id="JAWXYG010000001">
    <property type="protein sequence ID" value="KAK4285486.1"/>
    <property type="molecule type" value="Genomic_DNA"/>
</dbReference>
<keyword evidence="1" id="KW-0812">Transmembrane</keyword>
<accession>A0AAE1THT3</accession>
<evidence type="ECO:0000256" key="1">
    <source>
        <dbReference type="SAM" id="Phobius"/>
    </source>
</evidence>
<dbReference type="AlphaFoldDB" id="A0AAE1THT3"/>
<dbReference type="PANTHER" id="PTHR36322">
    <property type="entry name" value="TRANSMEMBRANE PROTEIN"/>
    <property type="match status" value="1"/>
</dbReference>
<name>A0AAE1THT3_9FABA</name>
<evidence type="ECO:0000313" key="2">
    <source>
        <dbReference type="EMBL" id="KAK4285486.1"/>
    </source>
</evidence>
<evidence type="ECO:0000313" key="3">
    <source>
        <dbReference type="Proteomes" id="UP001293593"/>
    </source>
</evidence>
<keyword evidence="3" id="KW-1185">Reference proteome</keyword>
<gene>
    <name evidence="2" type="ORF">QN277_002178</name>
</gene>
<keyword evidence="1" id="KW-1133">Transmembrane helix</keyword>
<dbReference type="Proteomes" id="UP001293593">
    <property type="component" value="Unassembled WGS sequence"/>
</dbReference>